<keyword evidence="1" id="KW-0229">DNA integration</keyword>
<sequence>MTWGEDRRTADEVIDMALVGRRDGRNFGYGRQLSYAGPQALKDMFGGGHYGTVKAHCDRWRAFVKWCRSEQGPGINDARQIDRKVLADYAAYLRYVVGRGDLAISTAQNRLSSVNRTMAALRGDQCVKLPSPSKALGMQRTGVRHSVPQGQDREQVKLIVDALCSQHQLRAAAIVLLARATGMRLREAILADLPRLCREAKDFGKINIQDGTKGGRVGASVPRWITVNQHVRDALVFAEQVSPADSPNLIAPEESYVDVLQQVVRPARDVLHRCDLKGFHELRAAYACERFEQITQHLAPINGGHCYVIDMCLDRDARKQVSYELGHGRIDVVAAYIGGRHE</sequence>
<keyword evidence="2 4" id="KW-0238">DNA-binding</keyword>
<proteinExistence type="predicted"/>
<evidence type="ECO:0000313" key="6">
    <source>
        <dbReference type="EMBL" id="RMT78881.1"/>
    </source>
</evidence>
<protein>
    <submittedName>
        <fullName evidence="6">Phage integrase</fullName>
    </submittedName>
</protein>
<keyword evidence="3" id="KW-0233">DNA recombination</keyword>
<dbReference type="GO" id="GO:0015074">
    <property type="term" value="P:DNA integration"/>
    <property type="evidence" value="ECO:0007669"/>
    <property type="project" value="UniProtKB-KW"/>
</dbReference>
<evidence type="ECO:0000256" key="1">
    <source>
        <dbReference type="ARBA" id="ARBA00022908"/>
    </source>
</evidence>
<evidence type="ECO:0000313" key="7">
    <source>
        <dbReference type="Proteomes" id="UP000273854"/>
    </source>
</evidence>
<dbReference type="SUPFAM" id="SSF56349">
    <property type="entry name" value="DNA breaking-rejoining enzymes"/>
    <property type="match status" value="1"/>
</dbReference>
<evidence type="ECO:0000256" key="4">
    <source>
        <dbReference type="PROSITE-ProRule" id="PRU01248"/>
    </source>
</evidence>
<accession>A0A3M5P2W9</accession>
<evidence type="ECO:0000256" key="2">
    <source>
        <dbReference type="ARBA" id="ARBA00023125"/>
    </source>
</evidence>
<dbReference type="InterPro" id="IPR013762">
    <property type="entry name" value="Integrase-like_cat_sf"/>
</dbReference>
<dbReference type="Pfam" id="PF12835">
    <property type="entry name" value="Integrase_1"/>
    <property type="match status" value="1"/>
</dbReference>
<dbReference type="InterPro" id="IPR010998">
    <property type="entry name" value="Integrase_recombinase_N"/>
</dbReference>
<evidence type="ECO:0000259" key="5">
    <source>
        <dbReference type="PROSITE" id="PS51900"/>
    </source>
</evidence>
<dbReference type="AlphaFoldDB" id="A0A3M5P2W9"/>
<dbReference type="Gene3D" id="1.10.150.130">
    <property type="match status" value="1"/>
</dbReference>
<gene>
    <name evidence="6" type="ORF">ALP40_03084</name>
</gene>
<reference evidence="6 7" key="1">
    <citation type="submission" date="2018-08" db="EMBL/GenBank/DDBJ databases">
        <title>Recombination of ecologically and evolutionarily significant loci maintains genetic cohesion in the Pseudomonas syringae species complex.</title>
        <authorList>
            <person name="Dillon M."/>
            <person name="Thakur S."/>
            <person name="Almeida R.N.D."/>
            <person name="Weir B.S."/>
            <person name="Guttman D.S."/>
        </authorList>
    </citation>
    <scope>NUCLEOTIDE SEQUENCE [LARGE SCALE GENOMIC DNA]</scope>
    <source>
        <strain evidence="6 7">ICMP 19473</strain>
    </source>
</reference>
<organism evidence="6 7">
    <name type="scientific">Pseudomonas viridiflava</name>
    <name type="common">Phytomonas viridiflava</name>
    <dbReference type="NCBI Taxonomy" id="33069"/>
    <lineage>
        <taxon>Bacteria</taxon>
        <taxon>Pseudomonadati</taxon>
        <taxon>Pseudomonadota</taxon>
        <taxon>Gammaproteobacteria</taxon>
        <taxon>Pseudomonadales</taxon>
        <taxon>Pseudomonadaceae</taxon>
        <taxon>Pseudomonas</taxon>
    </lineage>
</organism>
<feature type="domain" description="Core-binding (CB)" evidence="5">
    <location>
        <begin position="36"/>
        <end position="122"/>
    </location>
</feature>
<dbReference type="GO" id="GO:0006310">
    <property type="term" value="P:DNA recombination"/>
    <property type="evidence" value="ECO:0007669"/>
    <property type="project" value="UniProtKB-KW"/>
</dbReference>
<dbReference type="Gene3D" id="1.10.443.10">
    <property type="entry name" value="Intergrase catalytic core"/>
    <property type="match status" value="1"/>
</dbReference>
<dbReference type="InterPro" id="IPR011010">
    <property type="entry name" value="DNA_brk_join_enz"/>
</dbReference>
<dbReference type="GO" id="GO:0003677">
    <property type="term" value="F:DNA binding"/>
    <property type="evidence" value="ECO:0007669"/>
    <property type="project" value="UniProtKB-UniRule"/>
</dbReference>
<dbReference type="InterPro" id="IPR024456">
    <property type="entry name" value="Integrase_catalytic_putative"/>
</dbReference>
<dbReference type="PROSITE" id="PS51900">
    <property type="entry name" value="CB"/>
    <property type="match status" value="1"/>
</dbReference>
<comment type="caution">
    <text evidence="6">The sequence shown here is derived from an EMBL/GenBank/DDBJ whole genome shotgun (WGS) entry which is preliminary data.</text>
</comment>
<dbReference type="InterPro" id="IPR044068">
    <property type="entry name" value="CB"/>
</dbReference>
<name>A0A3M5P2W9_PSEVI</name>
<dbReference type="Proteomes" id="UP000273854">
    <property type="component" value="Unassembled WGS sequence"/>
</dbReference>
<evidence type="ECO:0000256" key="3">
    <source>
        <dbReference type="ARBA" id="ARBA00023172"/>
    </source>
</evidence>
<dbReference type="EMBL" id="RBTP01000062">
    <property type="protein sequence ID" value="RMT78881.1"/>
    <property type="molecule type" value="Genomic_DNA"/>
</dbReference>